<reference evidence="2" key="1">
    <citation type="submission" date="2023-04" db="EMBL/GenBank/DDBJ databases">
        <authorList>
            <person name="Vijverberg K."/>
            <person name="Xiong W."/>
            <person name="Schranz E."/>
        </authorList>
    </citation>
    <scope>NUCLEOTIDE SEQUENCE</scope>
</reference>
<dbReference type="AlphaFoldDB" id="A0AA35Z6G8"/>
<name>A0AA35Z6G8_LACSI</name>
<dbReference type="EMBL" id="OX465081">
    <property type="protein sequence ID" value="CAI9286549.1"/>
    <property type="molecule type" value="Genomic_DNA"/>
</dbReference>
<gene>
    <name evidence="2" type="ORF">LSALG_LOCUS25962</name>
</gene>
<organism evidence="2 3">
    <name type="scientific">Lactuca saligna</name>
    <name type="common">Willowleaf lettuce</name>
    <dbReference type="NCBI Taxonomy" id="75948"/>
    <lineage>
        <taxon>Eukaryota</taxon>
        <taxon>Viridiplantae</taxon>
        <taxon>Streptophyta</taxon>
        <taxon>Embryophyta</taxon>
        <taxon>Tracheophyta</taxon>
        <taxon>Spermatophyta</taxon>
        <taxon>Magnoliopsida</taxon>
        <taxon>eudicotyledons</taxon>
        <taxon>Gunneridae</taxon>
        <taxon>Pentapetalae</taxon>
        <taxon>asterids</taxon>
        <taxon>campanulids</taxon>
        <taxon>Asterales</taxon>
        <taxon>Asteraceae</taxon>
        <taxon>Cichorioideae</taxon>
        <taxon>Cichorieae</taxon>
        <taxon>Lactucinae</taxon>
        <taxon>Lactuca</taxon>
    </lineage>
</organism>
<evidence type="ECO:0000313" key="2">
    <source>
        <dbReference type="EMBL" id="CAI9286549.1"/>
    </source>
</evidence>
<dbReference type="Proteomes" id="UP001177003">
    <property type="component" value="Chromosome 5"/>
</dbReference>
<keyword evidence="3" id="KW-1185">Reference proteome</keyword>
<protein>
    <submittedName>
        <fullName evidence="2">Uncharacterized protein</fullName>
    </submittedName>
</protein>
<keyword evidence="1" id="KW-0472">Membrane</keyword>
<evidence type="ECO:0000256" key="1">
    <source>
        <dbReference type="SAM" id="Phobius"/>
    </source>
</evidence>
<sequence length="146" mass="16776">MLLLLASVAVIGGAWWLWTVVQWVWLRPKAIEKCLRKQGLNGPAYRLLHGDMNQMATMARHAAMNSKPISFSDDFLPIILPFHHHIIETYVQYQWCSTVETWATMARDGGSCVRSCFIVYTMNPSSYGNLFCLNLITDQVNFSNFW</sequence>
<keyword evidence="1" id="KW-1133">Transmembrane helix</keyword>
<proteinExistence type="predicted"/>
<accession>A0AA35Z6G8</accession>
<keyword evidence="1" id="KW-0812">Transmembrane</keyword>
<feature type="transmembrane region" description="Helical" evidence="1">
    <location>
        <begin position="6"/>
        <end position="26"/>
    </location>
</feature>
<evidence type="ECO:0000313" key="3">
    <source>
        <dbReference type="Proteomes" id="UP001177003"/>
    </source>
</evidence>